<name>A0A0A8Y582_ARUDO</name>
<dbReference type="AlphaFoldDB" id="A0A0A8Y582"/>
<evidence type="ECO:0000313" key="1">
    <source>
        <dbReference type="EMBL" id="JAD21104.1"/>
    </source>
</evidence>
<dbReference type="EMBL" id="GBRH01276791">
    <property type="protein sequence ID" value="JAD21104.1"/>
    <property type="molecule type" value="Transcribed_RNA"/>
</dbReference>
<proteinExistence type="predicted"/>
<reference evidence="1" key="1">
    <citation type="submission" date="2014-09" db="EMBL/GenBank/DDBJ databases">
        <authorList>
            <person name="Magalhaes I.L.F."/>
            <person name="Oliveira U."/>
            <person name="Santos F.R."/>
            <person name="Vidigal T.H.D.A."/>
            <person name="Brescovit A.D."/>
            <person name="Santos A.J."/>
        </authorList>
    </citation>
    <scope>NUCLEOTIDE SEQUENCE</scope>
    <source>
        <tissue evidence="1">Shoot tissue taken approximately 20 cm above the soil surface</tissue>
    </source>
</reference>
<accession>A0A0A8Y582</accession>
<organism evidence="1">
    <name type="scientific">Arundo donax</name>
    <name type="common">Giant reed</name>
    <name type="synonym">Donax arundinaceus</name>
    <dbReference type="NCBI Taxonomy" id="35708"/>
    <lineage>
        <taxon>Eukaryota</taxon>
        <taxon>Viridiplantae</taxon>
        <taxon>Streptophyta</taxon>
        <taxon>Embryophyta</taxon>
        <taxon>Tracheophyta</taxon>
        <taxon>Spermatophyta</taxon>
        <taxon>Magnoliopsida</taxon>
        <taxon>Liliopsida</taxon>
        <taxon>Poales</taxon>
        <taxon>Poaceae</taxon>
        <taxon>PACMAD clade</taxon>
        <taxon>Arundinoideae</taxon>
        <taxon>Arundineae</taxon>
        <taxon>Arundo</taxon>
    </lineage>
</organism>
<protein>
    <submittedName>
        <fullName evidence="1">Uncharacterized protein</fullName>
    </submittedName>
</protein>
<sequence length="33" mass="3869">MGEERAGGILRHRARENADFWERLGTRGERERG</sequence>
<reference evidence="1" key="2">
    <citation type="journal article" date="2015" name="Data Brief">
        <title>Shoot transcriptome of the giant reed, Arundo donax.</title>
        <authorList>
            <person name="Barrero R.A."/>
            <person name="Guerrero F.D."/>
            <person name="Moolhuijzen P."/>
            <person name="Goolsby J.A."/>
            <person name="Tidwell J."/>
            <person name="Bellgard S.E."/>
            <person name="Bellgard M.I."/>
        </authorList>
    </citation>
    <scope>NUCLEOTIDE SEQUENCE</scope>
    <source>
        <tissue evidence="1">Shoot tissue taken approximately 20 cm above the soil surface</tissue>
    </source>
</reference>